<dbReference type="EMBL" id="BKAU01000002">
    <property type="protein sequence ID" value="GEP96714.1"/>
    <property type="molecule type" value="Genomic_DNA"/>
</dbReference>
<feature type="domain" description="YCII-related" evidence="2">
    <location>
        <begin position="16"/>
        <end position="108"/>
    </location>
</feature>
<name>A0A512RLZ2_9BACT</name>
<evidence type="ECO:0000313" key="4">
    <source>
        <dbReference type="Proteomes" id="UP000321436"/>
    </source>
</evidence>
<comment type="caution">
    <text evidence="3">The sequence shown here is derived from an EMBL/GenBank/DDBJ whole genome shotgun (WGS) entry which is preliminary data.</text>
</comment>
<dbReference type="SUPFAM" id="SSF54909">
    <property type="entry name" value="Dimeric alpha+beta barrel"/>
    <property type="match status" value="1"/>
</dbReference>
<comment type="similarity">
    <text evidence="1">Belongs to the YciI family.</text>
</comment>
<dbReference type="InterPro" id="IPR011008">
    <property type="entry name" value="Dimeric_a/b-barrel"/>
</dbReference>
<evidence type="ECO:0000259" key="2">
    <source>
        <dbReference type="Pfam" id="PF03795"/>
    </source>
</evidence>
<evidence type="ECO:0000313" key="3">
    <source>
        <dbReference type="EMBL" id="GEP96714.1"/>
    </source>
</evidence>
<dbReference type="Pfam" id="PF03795">
    <property type="entry name" value="YCII"/>
    <property type="match status" value="1"/>
</dbReference>
<proteinExistence type="inferred from homology"/>
<sequence length="113" mass="12811">MNDFLLVFRRDYKTKEIQPSPEQLQAHLSRWREWFDDLKARDVLARPLQPWESTGKVLKNDKTVTDGPYAEIKESIGGFIVVRAGSYDEAVEIAKGSPVFELGGTVEVRMALG</sequence>
<dbReference type="RefSeq" id="WP_146863236.1">
    <property type="nucleotide sequence ID" value="NZ_BKAU01000002.1"/>
</dbReference>
<keyword evidence="4" id="KW-1185">Reference proteome</keyword>
<organism evidence="3 4">
    <name type="scientific">Chitinophaga cymbidii</name>
    <dbReference type="NCBI Taxonomy" id="1096750"/>
    <lineage>
        <taxon>Bacteria</taxon>
        <taxon>Pseudomonadati</taxon>
        <taxon>Bacteroidota</taxon>
        <taxon>Chitinophagia</taxon>
        <taxon>Chitinophagales</taxon>
        <taxon>Chitinophagaceae</taxon>
        <taxon>Chitinophaga</taxon>
    </lineage>
</organism>
<protein>
    <recommendedName>
        <fullName evidence="2">YCII-related domain-containing protein</fullName>
    </recommendedName>
</protein>
<reference evidence="3 4" key="1">
    <citation type="submission" date="2019-07" db="EMBL/GenBank/DDBJ databases">
        <title>Whole genome shotgun sequence of Chitinophaga cymbidii NBRC 109752.</title>
        <authorList>
            <person name="Hosoyama A."/>
            <person name="Uohara A."/>
            <person name="Ohji S."/>
            <person name="Ichikawa N."/>
        </authorList>
    </citation>
    <scope>NUCLEOTIDE SEQUENCE [LARGE SCALE GENOMIC DNA]</scope>
    <source>
        <strain evidence="3 4">NBRC 109752</strain>
    </source>
</reference>
<dbReference type="PANTHER" id="PTHR35174">
    <property type="entry name" value="BLL7171 PROTEIN-RELATED"/>
    <property type="match status" value="1"/>
</dbReference>
<dbReference type="InterPro" id="IPR005545">
    <property type="entry name" value="YCII"/>
</dbReference>
<accession>A0A512RLZ2</accession>
<dbReference type="Proteomes" id="UP000321436">
    <property type="component" value="Unassembled WGS sequence"/>
</dbReference>
<evidence type="ECO:0000256" key="1">
    <source>
        <dbReference type="ARBA" id="ARBA00007689"/>
    </source>
</evidence>
<dbReference type="PANTHER" id="PTHR35174:SF3">
    <property type="entry name" value="BLL7171 PROTEIN"/>
    <property type="match status" value="1"/>
</dbReference>
<dbReference type="OrthoDB" id="7782105at2"/>
<gene>
    <name evidence="3" type="ORF">CCY01nite_29740</name>
</gene>
<dbReference type="AlphaFoldDB" id="A0A512RLZ2"/>
<dbReference type="Gene3D" id="3.30.70.1060">
    <property type="entry name" value="Dimeric alpha+beta barrel"/>
    <property type="match status" value="1"/>
</dbReference>